<feature type="region of interest" description="Disordered" evidence="1">
    <location>
        <begin position="249"/>
        <end position="271"/>
    </location>
</feature>
<evidence type="ECO:0000313" key="2">
    <source>
        <dbReference type="EMBL" id="VEL10186.1"/>
    </source>
</evidence>
<dbReference type="EMBL" id="CAAALY010008287">
    <property type="protein sequence ID" value="VEL10186.1"/>
    <property type="molecule type" value="Genomic_DNA"/>
</dbReference>
<evidence type="ECO:0000256" key="1">
    <source>
        <dbReference type="SAM" id="MobiDB-lite"/>
    </source>
</evidence>
<proteinExistence type="predicted"/>
<accession>A0A3S4ZYE2</accession>
<keyword evidence="3" id="KW-1185">Reference proteome</keyword>
<dbReference type="Proteomes" id="UP000784294">
    <property type="component" value="Unassembled WGS sequence"/>
</dbReference>
<protein>
    <submittedName>
        <fullName evidence="2">Uncharacterized protein</fullName>
    </submittedName>
</protein>
<reference evidence="2" key="1">
    <citation type="submission" date="2018-11" db="EMBL/GenBank/DDBJ databases">
        <authorList>
            <consortium name="Pathogen Informatics"/>
        </authorList>
    </citation>
    <scope>NUCLEOTIDE SEQUENCE</scope>
</reference>
<gene>
    <name evidence="2" type="ORF">PXEA_LOCUS3626</name>
</gene>
<feature type="compositionally biased region" description="Low complexity" evidence="1">
    <location>
        <begin position="255"/>
        <end position="269"/>
    </location>
</feature>
<organism evidence="2 3">
    <name type="scientific">Protopolystoma xenopodis</name>
    <dbReference type="NCBI Taxonomy" id="117903"/>
    <lineage>
        <taxon>Eukaryota</taxon>
        <taxon>Metazoa</taxon>
        <taxon>Spiralia</taxon>
        <taxon>Lophotrochozoa</taxon>
        <taxon>Platyhelminthes</taxon>
        <taxon>Monogenea</taxon>
        <taxon>Polyopisthocotylea</taxon>
        <taxon>Polystomatidea</taxon>
        <taxon>Polystomatidae</taxon>
        <taxon>Protopolystoma</taxon>
    </lineage>
</organism>
<sequence>MHSYFVLFISKLNIASLPLYFLHYPLLFGQLRQSSAEDINAFSASIPSPFQSESSGPYSVLGDPLEQSFQNKSPDIAVSCSLGENGSSERSASKYRYNRRDEDLMSHKNIIQERRGSTEPEMILANEAGLANVHISAKSDEFVPPSEPTPASPLASLLISNEKTQRVMLGQTRLASGTIGSVENAEAIKPCVGYPSCASQADLLTNSTSMTSSTSSSSSSFSASIDPLISSSCLAIRSDEKDLPAAVAGIKSEQTRSTSSPPPRASTTRQVSWHYRNCRPKPSDIPARPIGLHISHCQAQLAGLSAINPLALRPSSPCTALLPPPLLGPIKQIRQIPVAKRKTPVNNEPEPQLAILEEKADSLLKRNEDVVTNSDAEAQTKPSHLFEKSRQNRYVMPLGIMNHPICEAVTILLLSPKENSYLT</sequence>
<name>A0A3S4ZYE2_9PLAT</name>
<evidence type="ECO:0000313" key="3">
    <source>
        <dbReference type="Proteomes" id="UP000784294"/>
    </source>
</evidence>
<comment type="caution">
    <text evidence="2">The sequence shown here is derived from an EMBL/GenBank/DDBJ whole genome shotgun (WGS) entry which is preliminary data.</text>
</comment>
<dbReference type="AlphaFoldDB" id="A0A3S4ZYE2"/>